<name>A0A562JEY1_9FIRM</name>
<evidence type="ECO:0000259" key="1">
    <source>
        <dbReference type="Pfam" id="PF14300"/>
    </source>
</evidence>
<dbReference type="Pfam" id="PF14300">
    <property type="entry name" value="DMP19"/>
    <property type="match status" value="1"/>
</dbReference>
<keyword evidence="3" id="KW-1185">Reference proteome</keyword>
<gene>
    <name evidence="2" type="ORF">LY60_01486</name>
</gene>
<evidence type="ECO:0000313" key="2">
    <source>
        <dbReference type="EMBL" id="TWH81731.1"/>
    </source>
</evidence>
<proteinExistence type="predicted"/>
<dbReference type="AlphaFoldDB" id="A0A562JEY1"/>
<evidence type="ECO:0000313" key="3">
    <source>
        <dbReference type="Proteomes" id="UP000315343"/>
    </source>
</evidence>
<accession>A0A562JEY1</accession>
<sequence>MKITVNKETVEKDKYYLWNRFIEGLSNEDFGDDLSKIQQIAKRCFWYDAEMNSGGHSGYFDCFTDENFNEVEQALIEIDAEKYSKNFRNAIDAGEEDEYMSTDRRFYEITPELTDIIIKYVLDNINEFFIIK</sequence>
<reference evidence="2 3" key="1">
    <citation type="submission" date="2019-07" db="EMBL/GenBank/DDBJ databases">
        <title>Genomic Encyclopedia of Type Strains, Phase I: the one thousand microbial genomes (KMG-I) project.</title>
        <authorList>
            <person name="Kyrpides N."/>
        </authorList>
    </citation>
    <scope>NUCLEOTIDE SEQUENCE [LARGE SCALE GENOMIC DNA]</scope>
    <source>
        <strain evidence="2 3">DSM 13558</strain>
    </source>
</reference>
<dbReference type="Proteomes" id="UP000315343">
    <property type="component" value="Unassembled WGS sequence"/>
</dbReference>
<dbReference type="Gene3D" id="1.20.1420.60">
    <property type="match status" value="1"/>
</dbReference>
<comment type="caution">
    <text evidence="2">The sequence shown here is derived from an EMBL/GenBank/DDBJ whole genome shotgun (WGS) entry which is preliminary data.</text>
</comment>
<dbReference type="InterPro" id="IPR025402">
    <property type="entry name" value="DMP19_C"/>
</dbReference>
<protein>
    <submittedName>
        <fullName evidence="2">Uncharacterized protein DUF4375</fullName>
    </submittedName>
</protein>
<dbReference type="RefSeq" id="WP_145081920.1">
    <property type="nucleotide sequence ID" value="NZ_JBCFAR010000010.1"/>
</dbReference>
<feature type="domain" description="DNA mimic protein DMP19 C-terminal" evidence="1">
    <location>
        <begin position="32"/>
        <end position="106"/>
    </location>
</feature>
<dbReference type="OrthoDB" id="2216871at2"/>
<dbReference type="EMBL" id="VLKH01000003">
    <property type="protein sequence ID" value="TWH81731.1"/>
    <property type="molecule type" value="Genomic_DNA"/>
</dbReference>
<organism evidence="2 3">
    <name type="scientific">Sedimentibacter saalensis</name>
    <dbReference type="NCBI Taxonomy" id="130788"/>
    <lineage>
        <taxon>Bacteria</taxon>
        <taxon>Bacillati</taxon>
        <taxon>Bacillota</taxon>
        <taxon>Tissierellia</taxon>
        <taxon>Sedimentibacter</taxon>
    </lineage>
</organism>